<dbReference type="Pfam" id="PF18069">
    <property type="entry name" value="DR2241"/>
    <property type="match status" value="1"/>
</dbReference>
<dbReference type="InterPro" id="IPR041181">
    <property type="entry name" value="DR2241_middle"/>
</dbReference>
<evidence type="ECO:0000259" key="1">
    <source>
        <dbReference type="Pfam" id="PF18009"/>
    </source>
</evidence>
<dbReference type="InterPro" id="IPR041346">
    <property type="entry name" value="DR2241_Fer4"/>
</dbReference>
<evidence type="ECO:0000259" key="3">
    <source>
        <dbReference type="Pfam" id="PF24039"/>
    </source>
</evidence>
<evidence type="ECO:0000313" key="4">
    <source>
        <dbReference type="EMBL" id="UPM42474.1"/>
    </source>
</evidence>
<feature type="domain" description="DR2241 4Fe-4S iron-sulfur cluster binding" evidence="1">
    <location>
        <begin position="205"/>
        <end position="285"/>
    </location>
</feature>
<protein>
    <recommendedName>
        <fullName evidence="6">DR2241 stabilising domain-containing protein</fullName>
    </recommendedName>
</protein>
<sequence>MTVSRSHIAALRDAADTGVSFDGLSVTVDDGTYTFAIPDERHTGLDAAELADVATANNAYVTNWYHWTRIDRTDSEQTYLRWLEHADGLAVPQRYDALSEGGLTRLWGELSITTTLDRDEAQRRYSIRHENDTNTDRAELAVYDDPLDAREIAKHDDDGHYRPLKTAPTLRTGWLFADLSGHELLRTIDFLYPATVHNWYLERHGELDVSHWRETAQRQTGIYDLIEELGGDQLEWLTEACCVDSQCLKRRQWDESDDEPLDTPRGDGVFPCREPCSLVIAVARKLTLLEREQPREYTFELTPSEKEQLETLIDAVAEGRTEEIREADTDDGANRYRARYLRAKRFDEHGRLSGVPTSEDDTEN</sequence>
<evidence type="ECO:0000259" key="2">
    <source>
        <dbReference type="Pfam" id="PF18069"/>
    </source>
</evidence>
<proteinExistence type="predicted"/>
<dbReference type="Pfam" id="PF18009">
    <property type="entry name" value="Fer4_23"/>
    <property type="match status" value="1"/>
</dbReference>
<gene>
    <name evidence="4" type="ORF">MW046_10985</name>
</gene>
<evidence type="ECO:0008006" key="6">
    <source>
        <dbReference type="Google" id="ProtNLM"/>
    </source>
</evidence>
<dbReference type="GeneID" id="71928578"/>
<feature type="domain" description="DR2241 stabilising" evidence="2">
    <location>
        <begin position="91"/>
        <end position="203"/>
    </location>
</feature>
<dbReference type="RefSeq" id="WP_247993147.1">
    <property type="nucleotide sequence ID" value="NZ_CP096019.1"/>
</dbReference>
<dbReference type="Pfam" id="PF24039">
    <property type="entry name" value="DUF7348"/>
    <property type="match status" value="1"/>
</dbReference>
<evidence type="ECO:0000313" key="5">
    <source>
        <dbReference type="Proteomes" id="UP000831768"/>
    </source>
</evidence>
<dbReference type="KEGG" id="haad:MW046_10985"/>
<reference evidence="4" key="1">
    <citation type="submission" date="2022-04" db="EMBL/GenBank/DDBJ databases">
        <title>Halocatena sp. nov., isolated from a salt lake.</title>
        <authorList>
            <person name="Cui H.-L."/>
        </authorList>
    </citation>
    <scope>NUCLEOTIDE SEQUENCE</scope>
    <source>
        <strain evidence="4">AD-1</strain>
    </source>
</reference>
<accession>A0A8U0A088</accession>
<keyword evidence="5" id="KW-1185">Reference proteome</keyword>
<dbReference type="InterPro" id="IPR055772">
    <property type="entry name" value="DUF7348"/>
</dbReference>
<feature type="domain" description="DUF7348" evidence="3">
    <location>
        <begin position="5"/>
        <end position="69"/>
    </location>
</feature>
<dbReference type="EMBL" id="CP096019">
    <property type="protein sequence ID" value="UPM42474.1"/>
    <property type="molecule type" value="Genomic_DNA"/>
</dbReference>
<dbReference type="Proteomes" id="UP000831768">
    <property type="component" value="Chromosome"/>
</dbReference>
<name>A0A8U0A088_9EURY</name>
<dbReference type="AlphaFoldDB" id="A0A8U0A088"/>
<organism evidence="4 5">
    <name type="scientific">Halocatena salina</name>
    <dbReference type="NCBI Taxonomy" id="2934340"/>
    <lineage>
        <taxon>Archaea</taxon>
        <taxon>Methanobacteriati</taxon>
        <taxon>Methanobacteriota</taxon>
        <taxon>Stenosarchaea group</taxon>
        <taxon>Halobacteria</taxon>
        <taxon>Halobacteriales</taxon>
        <taxon>Natronomonadaceae</taxon>
        <taxon>Halocatena</taxon>
    </lineage>
</organism>
<dbReference type="Gene3D" id="3.30.70.2320">
    <property type="match status" value="1"/>
</dbReference>
<dbReference type="Gene3D" id="3.30.1360.190">
    <property type="match status" value="1"/>
</dbReference>